<keyword evidence="4" id="KW-1185">Reference proteome</keyword>
<dbReference type="InterPro" id="IPR036928">
    <property type="entry name" value="AS_sf"/>
</dbReference>
<dbReference type="Gene3D" id="3.90.1300.10">
    <property type="entry name" value="Amidase signature (AS) domain"/>
    <property type="match status" value="1"/>
</dbReference>
<dbReference type="SUPFAM" id="SSF75304">
    <property type="entry name" value="Amidase signature (AS) enzymes"/>
    <property type="match status" value="1"/>
</dbReference>
<dbReference type="GO" id="GO:0003824">
    <property type="term" value="F:catalytic activity"/>
    <property type="evidence" value="ECO:0007669"/>
    <property type="project" value="InterPro"/>
</dbReference>
<accession>A0AA38CTT1</accession>
<dbReference type="AlphaFoldDB" id="A0AA38CTT1"/>
<feature type="compositionally biased region" description="Low complexity" evidence="1">
    <location>
        <begin position="1"/>
        <end position="25"/>
    </location>
</feature>
<dbReference type="Pfam" id="PF01425">
    <property type="entry name" value="Amidase"/>
    <property type="match status" value="1"/>
</dbReference>
<proteinExistence type="predicted"/>
<dbReference type="InterPro" id="IPR023631">
    <property type="entry name" value="Amidase_dom"/>
</dbReference>
<reference evidence="3" key="1">
    <citation type="journal article" date="2014" name="Int. J. Syst. Evol. Microbiol.">
        <title>Complete genome sequence of Corynebacterium casei LMG S-19264T (=DSM 44701T), isolated from a smear-ripened cheese.</title>
        <authorList>
            <consortium name="US DOE Joint Genome Institute (JGI-PGF)"/>
            <person name="Walter F."/>
            <person name="Albersmeier A."/>
            <person name="Kalinowski J."/>
            <person name="Ruckert C."/>
        </authorList>
    </citation>
    <scope>NUCLEOTIDE SEQUENCE</scope>
    <source>
        <strain evidence="3">NBRC 112290</strain>
    </source>
</reference>
<dbReference type="Proteomes" id="UP001157161">
    <property type="component" value="Unassembled WGS sequence"/>
</dbReference>
<evidence type="ECO:0000256" key="1">
    <source>
        <dbReference type="SAM" id="MobiDB-lite"/>
    </source>
</evidence>
<evidence type="ECO:0000259" key="2">
    <source>
        <dbReference type="Pfam" id="PF01425"/>
    </source>
</evidence>
<dbReference type="PANTHER" id="PTHR11895:SF169">
    <property type="entry name" value="GLUTAMYL-TRNA(GLN) AMIDOTRANSFERASE"/>
    <property type="match status" value="1"/>
</dbReference>
<comment type="caution">
    <text evidence="3">The sequence shown here is derived from an EMBL/GenBank/DDBJ whole genome shotgun (WGS) entry which is preliminary data.</text>
</comment>
<name>A0AA38CTT1_9MICO</name>
<reference evidence="3" key="2">
    <citation type="submission" date="2023-02" db="EMBL/GenBank/DDBJ databases">
        <authorList>
            <person name="Sun Q."/>
            <person name="Mori K."/>
        </authorList>
    </citation>
    <scope>NUCLEOTIDE SEQUENCE</scope>
    <source>
        <strain evidence="3">NBRC 112290</strain>
    </source>
</reference>
<protein>
    <recommendedName>
        <fullName evidence="2">Amidase domain-containing protein</fullName>
    </recommendedName>
</protein>
<gene>
    <name evidence="3" type="ORF">GCM10025875_30180</name>
</gene>
<dbReference type="PANTHER" id="PTHR11895">
    <property type="entry name" value="TRANSAMIDASE"/>
    <property type="match status" value="1"/>
</dbReference>
<sequence length="202" mass="20133">MTTDVAGPAAAPAAAPESAPESAGGLDAGRPDPATLADRLRAIHASTARGDAPAVWIHLRPLADLLVDAATQQERADRGEHLPLLGVACAVKDNIDVAGTPTTAAHPPSAALADADAPAVARLRAAGAVVVGKVNMDQFATGLVGTRSPYGAVPSASSPDRVAGGRARARAPPSGSAWWTSPSGPTPRARAASRPRSTASSV</sequence>
<feature type="domain" description="Amidase" evidence="2">
    <location>
        <begin position="69"/>
        <end position="165"/>
    </location>
</feature>
<dbReference type="InterPro" id="IPR000120">
    <property type="entry name" value="Amidase"/>
</dbReference>
<organism evidence="3 4">
    <name type="scientific">Litorihabitans aurantiacus</name>
    <dbReference type="NCBI Taxonomy" id="1930061"/>
    <lineage>
        <taxon>Bacteria</taxon>
        <taxon>Bacillati</taxon>
        <taxon>Actinomycetota</taxon>
        <taxon>Actinomycetes</taxon>
        <taxon>Micrococcales</taxon>
        <taxon>Beutenbergiaceae</taxon>
        <taxon>Litorihabitans</taxon>
    </lineage>
</organism>
<evidence type="ECO:0000313" key="4">
    <source>
        <dbReference type="Proteomes" id="UP001157161"/>
    </source>
</evidence>
<feature type="region of interest" description="Disordered" evidence="1">
    <location>
        <begin position="147"/>
        <end position="202"/>
    </location>
</feature>
<evidence type="ECO:0000313" key="3">
    <source>
        <dbReference type="EMBL" id="GMA33026.1"/>
    </source>
</evidence>
<feature type="compositionally biased region" description="Low complexity" evidence="1">
    <location>
        <begin position="164"/>
        <end position="202"/>
    </location>
</feature>
<dbReference type="EMBL" id="BSUM01000001">
    <property type="protein sequence ID" value="GMA33026.1"/>
    <property type="molecule type" value="Genomic_DNA"/>
</dbReference>
<feature type="region of interest" description="Disordered" evidence="1">
    <location>
        <begin position="1"/>
        <end position="33"/>
    </location>
</feature>